<keyword evidence="2" id="KW-1185">Reference proteome</keyword>
<dbReference type="EMBL" id="JBHRZH010000006">
    <property type="protein sequence ID" value="MFC3761238.1"/>
    <property type="molecule type" value="Genomic_DNA"/>
</dbReference>
<dbReference type="Gene3D" id="2.30.110.10">
    <property type="entry name" value="Electron Transport, Fmn-binding Protein, Chain A"/>
    <property type="match status" value="1"/>
</dbReference>
<evidence type="ECO:0000313" key="1">
    <source>
        <dbReference type="EMBL" id="MFC3761238.1"/>
    </source>
</evidence>
<organism evidence="1 2">
    <name type="scientific">Tenggerimyces flavus</name>
    <dbReference type="NCBI Taxonomy" id="1708749"/>
    <lineage>
        <taxon>Bacteria</taxon>
        <taxon>Bacillati</taxon>
        <taxon>Actinomycetota</taxon>
        <taxon>Actinomycetes</taxon>
        <taxon>Propionibacteriales</taxon>
        <taxon>Nocardioidaceae</taxon>
        <taxon>Tenggerimyces</taxon>
    </lineage>
</organism>
<dbReference type="RefSeq" id="WP_205117451.1">
    <property type="nucleotide sequence ID" value="NZ_JAFBCM010000001.1"/>
</dbReference>
<dbReference type="SUPFAM" id="SSF50475">
    <property type="entry name" value="FMN-binding split barrel"/>
    <property type="match status" value="1"/>
</dbReference>
<accession>A0ABV7Y902</accession>
<protein>
    <submittedName>
        <fullName evidence="1">Pyridoxamine 5'-phosphate oxidase</fullName>
    </submittedName>
</protein>
<dbReference type="InterPro" id="IPR012349">
    <property type="entry name" value="Split_barrel_FMN-bd"/>
</dbReference>
<name>A0ABV7Y902_9ACTN</name>
<reference evidence="2" key="1">
    <citation type="journal article" date="2019" name="Int. J. Syst. Evol. Microbiol.">
        <title>The Global Catalogue of Microorganisms (GCM) 10K type strain sequencing project: providing services to taxonomists for standard genome sequencing and annotation.</title>
        <authorList>
            <consortium name="The Broad Institute Genomics Platform"/>
            <consortium name="The Broad Institute Genome Sequencing Center for Infectious Disease"/>
            <person name="Wu L."/>
            <person name="Ma J."/>
        </authorList>
    </citation>
    <scope>NUCLEOTIDE SEQUENCE [LARGE SCALE GENOMIC DNA]</scope>
    <source>
        <strain evidence="2">CGMCC 4.7241</strain>
    </source>
</reference>
<dbReference type="Proteomes" id="UP001595699">
    <property type="component" value="Unassembled WGS sequence"/>
</dbReference>
<sequence length="154" mass="16816">MSLELIRELGSQEHWLAVLVTQRPAAGRSAVSVVNAGILDHPTTGEPTVAFVARGRTAKLTNLRANPYATLVFRAGWEWVAVEGPTELAGPDDKLDGLDAEGLRHLLRNIYHAAGGQHDDLDEYDREMAADRRTAVLLSPKRFSANPPGTEHED</sequence>
<gene>
    <name evidence="1" type="ORF">ACFOUW_10335</name>
</gene>
<comment type="caution">
    <text evidence="1">The sequence shown here is derived from an EMBL/GenBank/DDBJ whole genome shotgun (WGS) entry which is preliminary data.</text>
</comment>
<evidence type="ECO:0000313" key="2">
    <source>
        <dbReference type="Proteomes" id="UP001595699"/>
    </source>
</evidence>
<proteinExistence type="predicted"/>